<feature type="region of interest" description="Disordered" evidence="1">
    <location>
        <begin position="1"/>
        <end position="42"/>
    </location>
</feature>
<proteinExistence type="predicted"/>
<gene>
    <name evidence="2" type="ORF">Q7A36_14690</name>
</gene>
<reference evidence="2 3" key="1">
    <citation type="submission" date="2023-08" db="EMBL/GenBank/DDBJ databases">
        <title>The draft genome sequence of Paracraurococcus sp. LOR1-02.</title>
        <authorList>
            <person name="Kingkaew E."/>
            <person name="Tanasupawat S."/>
        </authorList>
    </citation>
    <scope>NUCLEOTIDE SEQUENCE [LARGE SCALE GENOMIC DNA]</scope>
    <source>
        <strain evidence="2 3">LOR1-02</strain>
    </source>
</reference>
<accession>A0ABT9E0A0</accession>
<protein>
    <submittedName>
        <fullName evidence="2">Uncharacterized protein</fullName>
    </submittedName>
</protein>
<sequence length="70" mass="7715">MASSRHPMEHEATRQEPGRTRPQGDAAPRGPHRRAGWPERSAEDREAVFDITDFAAIAHFAGIAPVRRAG</sequence>
<evidence type="ECO:0000313" key="3">
    <source>
        <dbReference type="Proteomes" id="UP001243009"/>
    </source>
</evidence>
<name>A0ABT9E0A0_9PROT</name>
<evidence type="ECO:0000256" key="1">
    <source>
        <dbReference type="SAM" id="MobiDB-lite"/>
    </source>
</evidence>
<dbReference type="RefSeq" id="WP_305104464.1">
    <property type="nucleotide sequence ID" value="NZ_JAUTWS010000012.1"/>
</dbReference>
<keyword evidence="3" id="KW-1185">Reference proteome</keyword>
<dbReference type="Proteomes" id="UP001243009">
    <property type="component" value="Unassembled WGS sequence"/>
</dbReference>
<dbReference type="EMBL" id="JAUTWS010000012">
    <property type="protein sequence ID" value="MDO9709597.1"/>
    <property type="molecule type" value="Genomic_DNA"/>
</dbReference>
<comment type="caution">
    <text evidence="2">The sequence shown here is derived from an EMBL/GenBank/DDBJ whole genome shotgun (WGS) entry which is preliminary data.</text>
</comment>
<organism evidence="2 3">
    <name type="scientific">Paracraurococcus lichenis</name>
    <dbReference type="NCBI Taxonomy" id="3064888"/>
    <lineage>
        <taxon>Bacteria</taxon>
        <taxon>Pseudomonadati</taxon>
        <taxon>Pseudomonadota</taxon>
        <taxon>Alphaproteobacteria</taxon>
        <taxon>Acetobacterales</taxon>
        <taxon>Roseomonadaceae</taxon>
        <taxon>Paracraurococcus</taxon>
    </lineage>
</organism>
<evidence type="ECO:0000313" key="2">
    <source>
        <dbReference type="EMBL" id="MDO9709597.1"/>
    </source>
</evidence>
<feature type="compositionally biased region" description="Basic and acidic residues" evidence="1">
    <location>
        <begin position="1"/>
        <end position="19"/>
    </location>
</feature>